<evidence type="ECO:0000313" key="4">
    <source>
        <dbReference type="Proteomes" id="UP000553343"/>
    </source>
</evidence>
<dbReference type="RefSeq" id="WP_178367360.1">
    <property type="nucleotide sequence ID" value="NZ_JACADJ010000050.1"/>
</dbReference>
<proteinExistence type="predicted"/>
<dbReference type="AlphaFoldDB" id="A0A850T9G6"/>
<dbReference type="EMBL" id="JACADJ010000050">
    <property type="protein sequence ID" value="NWH05905.1"/>
    <property type="molecule type" value="Genomic_DNA"/>
</dbReference>
<reference evidence="3 4" key="1">
    <citation type="submission" date="2020-06" db="EMBL/GenBank/DDBJ databases">
        <title>High-quality draft genome of sulfate reducer Desulfobacter latus type strain AcrS2 isolated from marine sediment.</title>
        <authorList>
            <person name="Hoppe M."/>
            <person name="Larsen C.K."/>
            <person name="Marshall I.P.G."/>
            <person name="Schramm A."/>
            <person name="Marietou A.G."/>
        </authorList>
    </citation>
    <scope>NUCLEOTIDE SEQUENCE [LARGE SCALE GENOMIC DNA]</scope>
    <source>
        <strain evidence="3 4">AcRS2</strain>
    </source>
</reference>
<comment type="caution">
    <text evidence="3">The sequence shown here is derived from an EMBL/GenBank/DDBJ whole genome shotgun (WGS) entry which is preliminary data.</text>
</comment>
<sequence>MNDSQELNSSVENLSSSDRYEIIEGKIENIKNKSLKQVYLDTIKIKYRNNYLSFDLVPTTESRGRDLIPILHIKGLNLNISLFKIGNKDSEKIKDTLIKSKTVSTSKKQFNTGIQLGELSELELELEIMIQGRDESKTTIKNIYINRDKKISSTTPQVFNDQVSKTRLASTSDGKQINDILDKIRVLENKIDEIVSKSIPNSQSDSGFDIKSLNDLEKRIRKLESLCRNPDKASESESVETEDRVSELKTRLDTLESTLEERNWPISVDVLKNYDFVEQRNFDELFQEVKQLTQISLRPVQFENQIEEVKKSIKNLNSNFHERVSNLKIDIDNAKIDVSNLNDKVENFIQSFEYSSVNERIQEIEEAIEEDKRRILAPKFIDHYFYASFQNLFKPQTSVLKQANIPDVLCTQAKEIVKINKVLGEMKMPFKSADDDIRQQIKSLQETLRNLYFSSLPLIDAYRSIINSLNDFQSDRDKEKIEIAKEGPGWEFTILRLITHYNSFSPYLREWPVLESFEIFKSYVIKQEGGFEKFLIQFVEQEIFNNFVGKTLKLIKQEYREENIVKNSEKIDSKSIEEFFNDIEKRILDHAGIEEIEPPKRITTETEEIKISEPPEPDNSKPEGTVVDILHPGYRLTWGGKKILAHVEVKTTYKSQ</sequence>
<organism evidence="3 4">
    <name type="scientific">Desulfobacter latus</name>
    <dbReference type="NCBI Taxonomy" id="2292"/>
    <lineage>
        <taxon>Bacteria</taxon>
        <taxon>Pseudomonadati</taxon>
        <taxon>Thermodesulfobacteriota</taxon>
        <taxon>Desulfobacteria</taxon>
        <taxon>Desulfobacterales</taxon>
        <taxon>Desulfobacteraceae</taxon>
        <taxon>Desulfobacter</taxon>
    </lineage>
</organism>
<evidence type="ECO:0000256" key="2">
    <source>
        <dbReference type="SAM" id="MobiDB-lite"/>
    </source>
</evidence>
<accession>A0A850T9G6</accession>
<feature type="compositionally biased region" description="Basic and acidic residues" evidence="2">
    <location>
        <begin position="602"/>
        <end position="621"/>
    </location>
</feature>
<name>A0A850T9G6_9BACT</name>
<evidence type="ECO:0000256" key="1">
    <source>
        <dbReference type="SAM" id="Coils"/>
    </source>
</evidence>
<feature type="region of interest" description="Disordered" evidence="2">
    <location>
        <begin position="602"/>
        <end position="626"/>
    </location>
</feature>
<keyword evidence="4" id="KW-1185">Reference proteome</keyword>
<dbReference type="Proteomes" id="UP000553343">
    <property type="component" value="Unassembled WGS sequence"/>
</dbReference>
<gene>
    <name evidence="3" type="ORF">HXW94_13070</name>
</gene>
<protein>
    <submittedName>
        <fullName evidence="3">Uncharacterized protein</fullName>
    </submittedName>
</protein>
<keyword evidence="1" id="KW-0175">Coiled coil</keyword>
<evidence type="ECO:0000313" key="3">
    <source>
        <dbReference type="EMBL" id="NWH05905.1"/>
    </source>
</evidence>
<feature type="coiled-coil region" evidence="1">
    <location>
        <begin position="324"/>
        <end position="374"/>
    </location>
</feature>